<dbReference type="EMBL" id="BAABDH010000012">
    <property type="protein sequence ID" value="GAA3921572.1"/>
    <property type="molecule type" value="Genomic_DNA"/>
</dbReference>
<organism evidence="2 3">
    <name type="scientific">Hymenobacter algoricola</name>
    <dbReference type="NCBI Taxonomy" id="486267"/>
    <lineage>
        <taxon>Bacteria</taxon>
        <taxon>Pseudomonadati</taxon>
        <taxon>Bacteroidota</taxon>
        <taxon>Cytophagia</taxon>
        <taxon>Cytophagales</taxon>
        <taxon>Hymenobacteraceae</taxon>
        <taxon>Hymenobacter</taxon>
    </lineage>
</organism>
<evidence type="ECO:0000313" key="2">
    <source>
        <dbReference type="EMBL" id="GAA3921572.1"/>
    </source>
</evidence>
<accession>A0ABP7MEU6</accession>
<evidence type="ECO:0008006" key="4">
    <source>
        <dbReference type="Google" id="ProtNLM"/>
    </source>
</evidence>
<proteinExistence type="predicted"/>
<sequence length="162" mass="16729">MGFEKPQITPRRRIEVPEEARREARAGMGGEATRTAPMPSAPVEPVAAPASVAAPAASVPAAAPIAAAPLPATSELAVPAAAPVRASIRGRKTVTAAVAAPEAEVPLHTVQIAKSVVQEIKMSLLLATPGPDTPTTIKNYLEAAHRHYDAHLRKAGKLPPAK</sequence>
<gene>
    <name evidence="2" type="ORF">GCM10022406_04590</name>
</gene>
<feature type="region of interest" description="Disordered" evidence="1">
    <location>
        <begin position="1"/>
        <end position="50"/>
    </location>
</feature>
<evidence type="ECO:0000256" key="1">
    <source>
        <dbReference type="SAM" id="MobiDB-lite"/>
    </source>
</evidence>
<name>A0ABP7MEU6_9BACT</name>
<feature type="compositionally biased region" description="Low complexity" evidence="1">
    <location>
        <begin position="31"/>
        <end position="50"/>
    </location>
</feature>
<reference evidence="3" key="1">
    <citation type="journal article" date="2019" name="Int. J. Syst. Evol. Microbiol.">
        <title>The Global Catalogue of Microorganisms (GCM) 10K type strain sequencing project: providing services to taxonomists for standard genome sequencing and annotation.</title>
        <authorList>
            <consortium name="The Broad Institute Genomics Platform"/>
            <consortium name="The Broad Institute Genome Sequencing Center for Infectious Disease"/>
            <person name="Wu L."/>
            <person name="Ma J."/>
        </authorList>
    </citation>
    <scope>NUCLEOTIDE SEQUENCE [LARGE SCALE GENOMIC DNA]</scope>
    <source>
        <strain evidence="3">JCM 17214</strain>
    </source>
</reference>
<protein>
    <recommendedName>
        <fullName evidence="4">DUF3408 domain-containing protein</fullName>
    </recommendedName>
</protein>
<evidence type="ECO:0000313" key="3">
    <source>
        <dbReference type="Proteomes" id="UP001499909"/>
    </source>
</evidence>
<dbReference type="Proteomes" id="UP001499909">
    <property type="component" value="Unassembled WGS sequence"/>
</dbReference>
<feature type="compositionally biased region" description="Basic and acidic residues" evidence="1">
    <location>
        <begin position="12"/>
        <end position="25"/>
    </location>
</feature>
<dbReference type="RefSeq" id="WP_345109501.1">
    <property type="nucleotide sequence ID" value="NZ_BAABDH010000012.1"/>
</dbReference>
<keyword evidence="3" id="KW-1185">Reference proteome</keyword>
<comment type="caution">
    <text evidence="2">The sequence shown here is derived from an EMBL/GenBank/DDBJ whole genome shotgun (WGS) entry which is preliminary data.</text>
</comment>